<comment type="similarity">
    <text evidence="1">Belongs to the PspA/Vipp/IM30 family.</text>
</comment>
<evidence type="ECO:0000256" key="1">
    <source>
        <dbReference type="ARBA" id="ARBA00043985"/>
    </source>
</evidence>
<sequence>MATKAPPVGGLSMVSLRPTYSNRFQPLKSSFVSYGVGALNAPQLRIAHSNRLRCNCQGGGAFGAQMNLFSRFARIVKSYANAILSSFEDPEKIIEQAVLDMNNDLIKMRQATAQVWASQRQLNNKYETAHKASEDWYRRAELALTKGNEDLAREALKRRKGYAENASALKAQLDQQKIVVDNLVSNTRLLESKIQEAKSKKDVFRARAQSAKTLTRVSELVGDIDTSSALHAFNKMEDKVLAMESEADAYSQLITDDLEGKAVIQLLERSFVDDELESLKKKLSGSSMKAELPPGRTTVAAKPFPFRDSDIENELNQLRRKAKEF</sequence>
<evidence type="ECO:0000313" key="3">
    <source>
        <dbReference type="Proteomes" id="UP001652623"/>
    </source>
</evidence>
<dbReference type="InParanoid" id="A0A6P6FWI1"/>
<dbReference type="PANTHER" id="PTHR31088">
    <property type="entry name" value="MEMBRANE-ASSOCIATED PROTEIN VIPP1, CHLOROPLASTIC"/>
    <property type="match status" value="1"/>
</dbReference>
<proteinExistence type="inferred from homology"/>
<name>A0A6P6FWI1_ZIZJJ</name>
<evidence type="ECO:0000313" key="4">
    <source>
        <dbReference type="RefSeq" id="XP_024926382.3"/>
    </source>
</evidence>
<accession>A0A6P6FWI1</accession>
<evidence type="ECO:0000256" key="2">
    <source>
        <dbReference type="SAM" id="MobiDB-lite"/>
    </source>
</evidence>
<dbReference type="AlphaFoldDB" id="A0A6P6FWI1"/>
<gene>
    <name evidence="4" type="primary">LOC107412520</name>
</gene>
<dbReference type="Proteomes" id="UP001652623">
    <property type="component" value="Chromosome 10"/>
</dbReference>
<organism evidence="3 4">
    <name type="scientific">Ziziphus jujuba</name>
    <name type="common">Chinese jujube</name>
    <name type="synonym">Ziziphus sativa</name>
    <dbReference type="NCBI Taxonomy" id="326968"/>
    <lineage>
        <taxon>Eukaryota</taxon>
        <taxon>Viridiplantae</taxon>
        <taxon>Streptophyta</taxon>
        <taxon>Embryophyta</taxon>
        <taxon>Tracheophyta</taxon>
        <taxon>Spermatophyta</taxon>
        <taxon>Magnoliopsida</taxon>
        <taxon>eudicotyledons</taxon>
        <taxon>Gunneridae</taxon>
        <taxon>Pentapetalae</taxon>
        <taxon>rosids</taxon>
        <taxon>fabids</taxon>
        <taxon>Rosales</taxon>
        <taxon>Rhamnaceae</taxon>
        <taxon>Paliureae</taxon>
        <taxon>Ziziphus</taxon>
    </lineage>
</organism>
<dbReference type="Pfam" id="PF04012">
    <property type="entry name" value="PspA_IM30"/>
    <property type="match status" value="1"/>
</dbReference>
<feature type="region of interest" description="Disordered" evidence="2">
    <location>
        <begin position="283"/>
        <end position="303"/>
    </location>
</feature>
<reference evidence="4" key="1">
    <citation type="submission" date="2025-08" db="UniProtKB">
        <authorList>
            <consortium name="RefSeq"/>
        </authorList>
    </citation>
    <scope>IDENTIFICATION</scope>
    <source>
        <tissue evidence="4">Seedling</tissue>
    </source>
</reference>
<dbReference type="GeneID" id="107412520"/>
<dbReference type="RefSeq" id="XP_024926382.3">
    <property type="nucleotide sequence ID" value="XM_025070614.3"/>
</dbReference>
<dbReference type="InterPro" id="IPR007157">
    <property type="entry name" value="PspA_VIPP1"/>
</dbReference>
<dbReference type="PANTHER" id="PTHR31088:SF6">
    <property type="entry name" value="PHAGE SHOCK PROTEIN A"/>
    <property type="match status" value="1"/>
</dbReference>
<protein>
    <submittedName>
        <fullName evidence="4">Membrane-associated protein VIPP1, chloroplastic isoform X1</fullName>
    </submittedName>
</protein>
<keyword evidence="3" id="KW-1185">Reference proteome</keyword>